<evidence type="ECO:0000256" key="12">
    <source>
        <dbReference type="PROSITE-ProRule" id="PRU00146"/>
    </source>
</evidence>
<evidence type="ECO:0000313" key="17">
    <source>
        <dbReference type="EMBL" id="MQL94158.1"/>
    </source>
</evidence>
<dbReference type="FunFam" id="3.30.40.10:FF:000650">
    <property type="entry name" value="Homeobox protein HAT3.1"/>
    <property type="match status" value="1"/>
</dbReference>
<name>A0A843VCW2_COLES</name>
<feature type="domain" description="PHD-type" evidence="15">
    <location>
        <begin position="48"/>
        <end position="105"/>
    </location>
</feature>
<feature type="domain" description="Homeobox" evidence="16">
    <location>
        <begin position="442"/>
        <end position="485"/>
    </location>
</feature>
<feature type="DNA-binding region" description="Homeobox" evidence="11">
    <location>
        <begin position="517"/>
        <end position="559"/>
    </location>
</feature>
<reference evidence="17" key="1">
    <citation type="submission" date="2017-07" db="EMBL/GenBank/DDBJ databases">
        <title>Taro Niue Genome Assembly and Annotation.</title>
        <authorList>
            <person name="Atibalentja N."/>
            <person name="Keating K."/>
            <person name="Fields C.J."/>
        </authorList>
    </citation>
    <scope>NUCLEOTIDE SEQUENCE</scope>
    <source>
        <strain evidence="17">Niue_2</strain>
        <tissue evidence="17">Leaf</tissue>
    </source>
</reference>
<comment type="subcellular location">
    <subcellularLocation>
        <location evidence="1 11 13">Nucleus</location>
    </subcellularLocation>
</comment>
<feature type="compositionally biased region" description="Acidic residues" evidence="14">
    <location>
        <begin position="168"/>
        <end position="179"/>
    </location>
</feature>
<evidence type="ECO:0000256" key="13">
    <source>
        <dbReference type="RuleBase" id="RU000682"/>
    </source>
</evidence>
<dbReference type="GO" id="GO:0005634">
    <property type="term" value="C:nucleus"/>
    <property type="evidence" value="ECO:0007669"/>
    <property type="project" value="UniProtKB-SubCell"/>
</dbReference>
<feature type="region of interest" description="Disordered" evidence="14">
    <location>
        <begin position="572"/>
        <end position="627"/>
    </location>
</feature>
<evidence type="ECO:0000256" key="1">
    <source>
        <dbReference type="ARBA" id="ARBA00004123"/>
    </source>
</evidence>
<proteinExistence type="inferred from homology"/>
<dbReference type="PROSITE" id="PS50071">
    <property type="entry name" value="HOMEOBOX_2"/>
    <property type="match status" value="2"/>
</dbReference>
<keyword evidence="8 11" id="KW-0371">Homeobox</keyword>
<evidence type="ECO:0000256" key="7">
    <source>
        <dbReference type="ARBA" id="ARBA00023125"/>
    </source>
</evidence>
<dbReference type="GO" id="GO:0000981">
    <property type="term" value="F:DNA-binding transcription factor activity, RNA polymerase II-specific"/>
    <property type="evidence" value="ECO:0007669"/>
    <property type="project" value="InterPro"/>
</dbReference>
<dbReference type="Gene3D" id="1.10.10.60">
    <property type="entry name" value="Homeodomain-like"/>
    <property type="match status" value="2"/>
</dbReference>
<gene>
    <name evidence="17" type="ORF">Taro_026817</name>
</gene>
<dbReference type="PANTHER" id="PTHR12628:SF13">
    <property type="entry name" value="HOMEOBOX PROTEIN HAT3.1"/>
    <property type="match status" value="1"/>
</dbReference>
<dbReference type="AlphaFoldDB" id="A0A843VCW2"/>
<dbReference type="InterPro" id="IPR013083">
    <property type="entry name" value="Znf_RING/FYVE/PHD"/>
</dbReference>
<dbReference type="Proteomes" id="UP000652761">
    <property type="component" value="Unassembled WGS sequence"/>
</dbReference>
<dbReference type="GO" id="GO:0008270">
    <property type="term" value="F:zinc ion binding"/>
    <property type="evidence" value="ECO:0007669"/>
    <property type="project" value="UniProtKB-KW"/>
</dbReference>
<evidence type="ECO:0000256" key="3">
    <source>
        <dbReference type="ARBA" id="ARBA00022723"/>
    </source>
</evidence>
<keyword evidence="6" id="KW-0805">Transcription regulation</keyword>
<dbReference type="InterPro" id="IPR019787">
    <property type="entry name" value="Znf_PHD-finger"/>
</dbReference>
<feature type="compositionally biased region" description="Acidic residues" evidence="14">
    <location>
        <begin position="144"/>
        <end position="160"/>
    </location>
</feature>
<evidence type="ECO:0000256" key="4">
    <source>
        <dbReference type="ARBA" id="ARBA00022771"/>
    </source>
</evidence>
<feature type="region of interest" description="Disordered" evidence="14">
    <location>
        <begin position="137"/>
        <end position="288"/>
    </location>
</feature>
<feature type="compositionally biased region" description="Polar residues" evidence="14">
    <location>
        <begin position="575"/>
        <end position="588"/>
    </location>
</feature>
<keyword evidence="3" id="KW-0479">Metal-binding</keyword>
<protein>
    <submittedName>
        <fullName evidence="17">Uncharacterized protein</fullName>
    </submittedName>
</protein>
<keyword evidence="7 11" id="KW-0238">DNA-binding</keyword>
<dbReference type="InterPro" id="IPR001965">
    <property type="entry name" value="Znf_PHD"/>
</dbReference>
<feature type="non-terminal residue" evidence="17">
    <location>
        <position position="1"/>
    </location>
</feature>
<evidence type="ECO:0000313" key="18">
    <source>
        <dbReference type="Proteomes" id="UP000652761"/>
    </source>
</evidence>
<evidence type="ECO:0000256" key="14">
    <source>
        <dbReference type="SAM" id="MobiDB-lite"/>
    </source>
</evidence>
<evidence type="ECO:0000256" key="6">
    <source>
        <dbReference type="ARBA" id="ARBA00023015"/>
    </source>
</evidence>
<dbReference type="SUPFAM" id="SSF46689">
    <property type="entry name" value="Homeodomain-like"/>
    <property type="match status" value="2"/>
</dbReference>
<dbReference type="GO" id="GO:0045814">
    <property type="term" value="P:negative regulation of gene expression, epigenetic"/>
    <property type="evidence" value="ECO:0007669"/>
    <property type="project" value="TreeGrafter"/>
</dbReference>
<evidence type="ECO:0000259" key="15">
    <source>
        <dbReference type="PROSITE" id="PS50016"/>
    </source>
</evidence>
<dbReference type="CDD" id="cd00086">
    <property type="entry name" value="homeodomain"/>
    <property type="match status" value="2"/>
</dbReference>
<dbReference type="InterPro" id="IPR045876">
    <property type="entry name" value="PRHA-like_PHD-finger"/>
</dbReference>
<feature type="compositionally biased region" description="Polar residues" evidence="14">
    <location>
        <begin position="610"/>
        <end position="627"/>
    </location>
</feature>
<dbReference type="InterPro" id="IPR011011">
    <property type="entry name" value="Znf_FYVE_PHD"/>
</dbReference>
<dbReference type="InterPro" id="IPR017970">
    <property type="entry name" value="Homeobox_CS"/>
</dbReference>
<dbReference type="EMBL" id="NMUH01001641">
    <property type="protein sequence ID" value="MQL94158.1"/>
    <property type="molecule type" value="Genomic_DNA"/>
</dbReference>
<keyword evidence="18" id="KW-1185">Reference proteome</keyword>
<keyword evidence="10 11" id="KW-0539">Nucleus</keyword>
<dbReference type="Gene3D" id="3.30.40.10">
    <property type="entry name" value="Zinc/RING finger domain, C3HC4 (zinc finger)"/>
    <property type="match status" value="1"/>
</dbReference>
<comment type="similarity">
    <text evidence="2">Belongs to the PHD-associated homeobox family.</text>
</comment>
<keyword evidence="5" id="KW-0862">Zinc</keyword>
<evidence type="ECO:0000256" key="11">
    <source>
        <dbReference type="PROSITE-ProRule" id="PRU00108"/>
    </source>
</evidence>
<feature type="DNA-binding region" description="Homeobox" evidence="11">
    <location>
        <begin position="444"/>
        <end position="486"/>
    </location>
</feature>
<dbReference type="SMART" id="SM00249">
    <property type="entry name" value="PHD"/>
    <property type="match status" value="1"/>
</dbReference>
<dbReference type="CDD" id="cd15504">
    <property type="entry name" value="PHD_PRHA_like"/>
    <property type="match status" value="1"/>
</dbReference>
<feature type="compositionally biased region" description="Acidic residues" evidence="14">
    <location>
        <begin position="227"/>
        <end position="250"/>
    </location>
</feature>
<dbReference type="InterPro" id="IPR001356">
    <property type="entry name" value="HD"/>
</dbReference>
<accession>A0A843VCW2</accession>
<evidence type="ECO:0000256" key="2">
    <source>
        <dbReference type="ARBA" id="ARBA00007427"/>
    </source>
</evidence>
<comment type="caution">
    <text evidence="17">The sequence shown here is derived from an EMBL/GenBank/DDBJ whole genome shotgun (WGS) entry which is preliminary data.</text>
</comment>
<dbReference type="SUPFAM" id="SSF57903">
    <property type="entry name" value="FYVE/PHD zinc finger"/>
    <property type="match status" value="1"/>
</dbReference>
<dbReference type="Pfam" id="PF00046">
    <property type="entry name" value="Homeodomain"/>
    <property type="match status" value="2"/>
</dbReference>
<dbReference type="GO" id="GO:0003677">
    <property type="term" value="F:DNA binding"/>
    <property type="evidence" value="ECO:0007669"/>
    <property type="project" value="UniProtKB-UniRule"/>
</dbReference>
<feature type="compositionally biased region" description="Basic and acidic residues" evidence="14">
    <location>
        <begin position="212"/>
        <end position="224"/>
    </location>
</feature>
<dbReference type="InterPro" id="IPR019786">
    <property type="entry name" value="Zinc_finger_PHD-type_CS"/>
</dbReference>
<feature type="compositionally biased region" description="Basic and acidic residues" evidence="14">
    <location>
        <begin position="268"/>
        <end position="279"/>
    </location>
</feature>
<evidence type="ECO:0000256" key="8">
    <source>
        <dbReference type="ARBA" id="ARBA00023155"/>
    </source>
</evidence>
<dbReference type="PROSITE" id="PS50016">
    <property type="entry name" value="ZF_PHD_2"/>
    <property type="match status" value="1"/>
</dbReference>
<dbReference type="Pfam" id="PF00628">
    <property type="entry name" value="PHD"/>
    <property type="match status" value="1"/>
</dbReference>
<feature type="region of interest" description="Disordered" evidence="14">
    <location>
        <begin position="486"/>
        <end position="509"/>
    </location>
</feature>
<feature type="domain" description="Homeobox" evidence="16">
    <location>
        <begin position="515"/>
        <end position="558"/>
    </location>
</feature>
<dbReference type="SMART" id="SM00389">
    <property type="entry name" value="HOX"/>
    <property type="match status" value="2"/>
</dbReference>
<evidence type="ECO:0000256" key="9">
    <source>
        <dbReference type="ARBA" id="ARBA00023163"/>
    </source>
</evidence>
<dbReference type="OrthoDB" id="1903104at2759"/>
<dbReference type="PROSITE" id="PS01359">
    <property type="entry name" value="ZF_PHD_1"/>
    <property type="match status" value="1"/>
</dbReference>
<evidence type="ECO:0000256" key="5">
    <source>
        <dbReference type="ARBA" id="ARBA00022833"/>
    </source>
</evidence>
<feature type="compositionally biased region" description="Polar residues" evidence="14">
    <location>
        <begin position="492"/>
        <end position="508"/>
    </location>
</feature>
<sequence>MELQRAKSEILRCKLKIRNLFQQLNSLISEGKLDHSLFDSEGEICSEDIFCAKCISKDVSLENDIILCDGICDRGFHQMCLDPPLLKDDIPPGDEGWLCPGCDCKVDCLDLINETQGTDLSVEDEWEKVFPEAAVFASKNGQNDDLELPSDDSEDGDYDPENMKADKELEEGSSSDESDFTSTSEDSEPSNRNLRDESFGFPSDDSEDIDYDPDKPNLEQKAAEDSSSSDESDFTSDTDDLNIPDNDTSDVNEVSAYPASKFPVSVSHSDKESDARDTNKSAAKSLLPPLESGIGQEIVVPLSGKRHRERFDYKKLYDDAYGNNLSDSSDDEEWTHVTTPNKLDCDATREDTEGLRESHVETVQNRRSSKRIKGKQKTEDKDGVCAEMTENSQKTKICRELQTGLANHSIDKQSLYVAQPDSSEKKISPSSTRNGAAAFQKLQQSFRENQYPSHEIKESLARELGMNVKQVSKWFDKARHSFRVSANAVSPRGTSSTGATSHSETSDSCIKHQKLEESFGENQYPSREVKERLAGELNMTLQQVSKWFGNARHRFRVLADEMSPAGLGFVGATSHGETSNTTSTQEAVGSNGPRRGRQPKKLGESRRVNTLETQNGRASTKAANGGSTSREILVMRELRKRRLSKYCLATVMPWPQTRCHGGKICGGCDDGGSDRQQQPVGGTRGGGRHVSVRRGTWPALMMSRWLRESHPTIRISERVCRFLTGPDWDGADIDRDPVYVQAHVQPGLRKARHITLSTLSVRRLASGAWRLAVNDRRLATGARLLVDDARYPAVDVWHSAIDVWRPTIGGRRPTVR</sequence>
<keyword evidence="9" id="KW-0804">Transcription</keyword>
<dbReference type="PANTHER" id="PTHR12628">
    <property type="entry name" value="POLYCOMB-LIKE TRANSCRIPTION FACTOR"/>
    <property type="match status" value="1"/>
</dbReference>
<dbReference type="GO" id="GO:0003682">
    <property type="term" value="F:chromatin binding"/>
    <property type="evidence" value="ECO:0007669"/>
    <property type="project" value="TreeGrafter"/>
</dbReference>
<dbReference type="InterPro" id="IPR009057">
    <property type="entry name" value="Homeodomain-like_sf"/>
</dbReference>
<evidence type="ECO:0000259" key="16">
    <source>
        <dbReference type="PROSITE" id="PS50071"/>
    </source>
</evidence>
<dbReference type="PROSITE" id="PS00027">
    <property type="entry name" value="HOMEOBOX_1"/>
    <property type="match status" value="1"/>
</dbReference>
<keyword evidence="4 12" id="KW-0863">Zinc-finger</keyword>
<organism evidence="17 18">
    <name type="scientific">Colocasia esculenta</name>
    <name type="common">Wild taro</name>
    <name type="synonym">Arum esculentum</name>
    <dbReference type="NCBI Taxonomy" id="4460"/>
    <lineage>
        <taxon>Eukaryota</taxon>
        <taxon>Viridiplantae</taxon>
        <taxon>Streptophyta</taxon>
        <taxon>Embryophyta</taxon>
        <taxon>Tracheophyta</taxon>
        <taxon>Spermatophyta</taxon>
        <taxon>Magnoliopsida</taxon>
        <taxon>Liliopsida</taxon>
        <taxon>Araceae</taxon>
        <taxon>Aroideae</taxon>
        <taxon>Colocasieae</taxon>
        <taxon>Colocasia</taxon>
    </lineage>
</organism>
<evidence type="ECO:0000256" key="10">
    <source>
        <dbReference type="ARBA" id="ARBA00023242"/>
    </source>
</evidence>